<sequence length="117" mass="12674">MPNPTSMNERPENTRDSNIEKGVVDSFPASDPPAGTATQGARAVPPEAMMASSDQQTAHPVTLTRHFPDAESAKLALENLVRAVPLDRNCTEIEGLELRLKVPREDAGRIEDMLLAV</sequence>
<evidence type="ECO:0000313" key="3">
    <source>
        <dbReference type="Proteomes" id="UP000475385"/>
    </source>
</evidence>
<proteinExistence type="predicted"/>
<organism evidence="2 3">
    <name type="scientific">Falsiroseomonas algicola</name>
    <dbReference type="NCBI Taxonomy" id="2716930"/>
    <lineage>
        <taxon>Bacteria</taxon>
        <taxon>Pseudomonadati</taxon>
        <taxon>Pseudomonadota</taxon>
        <taxon>Alphaproteobacteria</taxon>
        <taxon>Acetobacterales</taxon>
        <taxon>Roseomonadaceae</taxon>
        <taxon>Falsiroseomonas</taxon>
    </lineage>
</organism>
<dbReference type="EMBL" id="JAAIKB010000020">
    <property type="protein sequence ID" value="NGM23825.1"/>
    <property type="molecule type" value="Genomic_DNA"/>
</dbReference>
<protein>
    <submittedName>
        <fullName evidence="2">Uncharacterized protein</fullName>
    </submittedName>
</protein>
<reference evidence="2 3" key="1">
    <citation type="submission" date="2020-02" db="EMBL/GenBank/DDBJ databases">
        <authorList>
            <person name="Kim H.M."/>
            <person name="Jeon C.O."/>
        </authorList>
    </citation>
    <scope>NUCLEOTIDE SEQUENCE [LARGE SCALE GENOMIC DNA]</scope>
    <source>
        <strain evidence="2 3">PeD5</strain>
    </source>
</reference>
<gene>
    <name evidence="2" type="ORF">G3576_27720</name>
</gene>
<reference evidence="2 3" key="2">
    <citation type="submission" date="2020-03" db="EMBL/GenBank/DDBJ databases">
        <title>Roseomonas stagni sp. nov., isolated from pond water in Japan.</title>
        <authorList>
            <person name="Furuhata K."/>
            <person name="Miyamoto H."/>
            <person name="Goto K."/>
        </authorList>
    </citation>
    <scope>NUCLEOTIDE SEQUENCE [LARGE SCALE GENOMIC DNA]</scope>
    <source>
        <strain evidence="2 3">PeD5</strain>
    </source>
</reference>
<evidence type="ECO:0000313" key="2">
    <source>
        <dbReference type="EMBL" id="NGM23825.1"/>
    </source>
</evidence>
<keyword evidence="3" id="KW-1185">Reference proteome</keyword>
<feature type="region of interest" description="Disordered" evidence="1">
    <location>
        <begin position="1"/>
        <end position="59"/>
    </location>
</feature>
<dbReference type="RefSeq" id="WP_164697742.1">
    <property type="nucleotide sequence ID" value="NZ_JAAIKB010000020.1"/>
</dbReference>
<comment type="caution">
    <text evidence="2">The sequence shown here is derived from an EMBL/GenBank/DDBJ whole genome shotgun (WGS) entry which is preliminary data.</text>
</comment>
<evidence type="ECO:0000256" key="1">
    <source>
        <dbReference type="SAM" id="MobiDB-lite"/>
    </source>
</evidence>
<dbReference type="Proteomes" id="UP000475385">
    <property type="component" value="Unassembled WGS sequence"/>
</dbReference>
<name>A0A6M1LTM0_9PROT</name>
<dbReference type="AlphaFoldDB" id="A0A6M1LTM0"/>
<feature type="compositionally biased region" description="Basic and acidic residues" evidence="1">
    <location>
        <begin position="9"/>
        <end position="23"/>
    </location>
</feature>
<accession>A0A6M1LTM0</accession>